<evidence type="ECO:0000259" key="12">
    <source>
        <dbReference type="PROSITE" id="PS50262"/>
    </source>
</evidence>
<feature type="domain" description="G-protein coupled receptors family 1 profile" evidence="12">
    <location>
        <begin position="75"/>
        <end position="402"/>
    </location>
</feature>
<comment type="caution">
    <text evidence="13">The sequence shown here is derived from an EMBL/GenBank/DDBJ whole genome shotgun (WGS) entry which is preliminary data.</text>
</comment>
<gene>
    <name evidence="13" type="ORF">BaRGS_00000320</name>
</gene>
<feature type="region of interest" description="Disordered" evidence="10">
    <location>
        <begin position="261"/>
        <end position="283"/>
    </location>
</feature>
<dbReference type="Proteomes" id="UP001519460">
    <property type="component" value="Unassembled WGS sequence"/>
</dbReference>
<evidence type="ECO:0000256" key="7">
    <source>
        <dbReference type="ARBA" id="ARBA00023170"/>
    </source>
</evidence>
<evidence type="ECO:0000256" key="11">
    <source>
        <dbReference type="SAM" id="Phobius"/>
    </source>
</evidence>
<dbReference type="SMART" id="SM01381">
    <property type="entry name" value="7TM_GPCR_Srsx"/>
    <property type="match status" value="1"/>
</dbReference>
<proteinExistence type="inferred from homology"/>
<dbReference type="PANTHER" id="PTHR24235:SF12">
    <property type="entry name" value="G-PROTEIN COUPLED RECEPTORS FAMILY 1 PROFILE DOMAIN-CONTAINING PROTEIN"/>
    <property type="match status" value="1"/>
</dbReference>
<keyword evidence="5 9" id="KW-0297">G-protein coupled receptor</keyword>
<dbReference type="PANTHER" id="PTHR24235">
    <property type="entry name" value="NEUROPEPTIDE Y RECEPTOR"/>
    <property type="match status" value="1"/>
</dbReference>
<dbReference type="PROSITE" id="PS50262">
    <property type="entry name" value="G_PROTEIN_RECEP_F1_2"/>
    <property type="match status" value="1"/>
</dbReference>
<dbReference type="AlphaFoldDB" id="A0ABD0MAA8"/>
<keyword evidence="6 11" id="KW-0472">Membrane</keyword>
<evidence type="ECO:0000313" key="14">
    <source>
        <dbReference type="Proteomes" id="UP001519460"/>
    </source>
</evidence>
<feature type="transmembrane region" description="Helical" evidence="11">
    <location>
        <begin position="226"/>
        <end position="248"/>
    </location>
</feature>
<keyword evidence="14" id="KW-1185">Reference proteome</keyword>
<sequence length="494" mass="55033">MPTLNRTPVSPVLVSDNRTYTGDGDGMEGLGNEAEDNSWMLLMLQQHMQPQAFDDLTQTLLILAYLLFIVFGVLGNGLVCFVVARNPHMRTPRNIFIINLAISDLTLCVFTQPLNLYLLLKTHWELGSFMCKMVTMQGTNLFVSTISITAIALDRFQVIVYPTKDSMKKVGAAVGLLSVWVISFLMASPSILFQKLEVVQPLRAEFPDYYVYHCYEDGSLAVEKRAYTVALMVVQYILPFIILTVAHLRICNKLRYRMQQQARNNRPASSPYQRQSNERRSRRKRKTNLLLATIALVFGLSWLPLNIFNLLSEFHGELFQSGGANKTVTDAIGSYNWTAEDYPVHDANYSASAGLELHTDVAMLDTAAHEESESGSGKTIKLAYAICHLLVLCSACVNPVVYGWFNDNFRTEFLKILYCPCCKQLQATVKKRVCCDRRQGMAVPAITLTKASNGNSKGYGGVGDGGGEKLTTCGIDEDGVTSNHISETTLCHNR</sequence>
<feature type="transmembrane region" description="Helical" evidence="11">
    <location>
        <begin position="62"/>
        <end position="84"/>
    </location>
</feature>
<comment type="subcellular location">
    <subcellularLocation>
        <location evidence="1">Membrane</location>
        <topology evidence="1">Multi-pass membrane protein</topology>
    </subcellularLocation>
</comment>
<comment type="similarity">
    <text evidence="2 9">Belongs to the G-protein coupled receptor 1 family.</text>
</comment>
<dbReference type="CDD" id="cd15203">
    <property type="entry name" value="7tmA_NPYR-like"/>
    <property type="match status" value="1"/>
</dbReference>
<feature type="transmembrane region" description="Helical" evidence="11">
    <location>
        <begin position="96"/>
        <end position="120"/>
    </location>
</feature>
<evidence type="ECO:0000256" key="10">
    <source>
        <dbReference type="SAM" id="MobiDB-lite"/>
    </source>
</evidence>
<dbReference type="Gene3D" id="1.20.1070.10">
    <property type="entry name" value="Rhodopsin 7-helix transmembrane proteins"/>
    <property type="match status" value="1"/>
</dbReference>
<feature type="transmembrane region" description="Helical" evidence="11">
    <location>
        <begin position="170"/>
        <end position="193"/>
    </location>
</feature>
<dbReference type="PROSITE" id="PS00237">
    <property type="entry name" value="G_PROTEIN_RECEP_F1_1"/>
    <property type="match status" value="1"/>
</dbReference>
<protein>
    <recommendedName>
        <fullName evidence="12">G-protein coupled receptors family 1 profile domain-containing protein</fullName>
    </recommendedName>
</protein>
<dbReference type="PRINTS" id="PR01012">
    <property type="entry name" value="NRPEPTIDEYR"/>
</dbReference>
<feature type="transmembrane region" description="Helical" evidence="11">
    <location>
        <begin position="289"/>
        <end position="311"/>
    </location>
</feature>
<evidence type="ECO:0000256" key="8">
    <source>
        <dbReference type="ARBA" id="ARBA00023224"/>
    </source>
</evidence>
<dbReference type="InterPro" id="IPR000276">
    <property type="entry name" value="GPCR_Rhodpsn"/>
</dbReference>
<accession>A0ABD0MAA8</accession>
<dbReference type="SUPFAM" id="SSF81321">
    <property type="entry name" value="Family A G protein-coupled receptor-like"/>
    <property type="match status" value="2"/>
</dbReference>
<evidence type="ECO:0000313" key="13">
    <source>
        <dbReference type="EMBL" id="KAK7508754.1"/>
    </source>
</evidence>
<keyword evidence="4 11" id="KW-1133">Transmembrane helix</keyword>
<evidence type="ECO:0000256" key="3">
    <source>
        <dbReference type="ARBA" id="ARBA00022692"/>
    </source>
</evidence>
<feature type="transmembrane region" description="Helical" evidence="11">
    <location>
        <begin position="382"/>
        <end position="405"/>
    </location>
</feature>
<dbReference type="GO" id="GO:0004930">
    <property type="term" value="F:G protein-coupled receptor activity"/>
    <property type="evidence" value="ECO:0007669"/>
    <property type="project" value="UniProtKB-KW"/>
</dbReference>
<dbReference type="PRINTS" id="PR00237">
    <property type="entry name" value="GPCRRHODOPSN"/>
</dbReference>
<keyword evidence="3 9" id="KW-0812">Transmembrane</keyword>
<name>A0ABD0MAA8_9CAEN</name>
<evidence type="ECO:0000256" key="5">
    <source>
        <dbReference type="ARBA" id="ARBA00023040"/>
    </source>
</evidence>
<organism evidence="13 14">
    <name type="scientific">Batillaria attramentaria</name>
    <dbReference type="NCBI Taxonomy" id="370345"/>
    <lineage>
        <taxon>Eukaryota</taxon>
        <taxon>Metazoa</taxon>
        <taxon>Spiralia</taxon>
        <taxon>Lophotrochozoa</taxon>
        <taxon>Mollusca</taxon>
        <taxon>Gastropoda</taxon>
        <taxon>Caenogastropoda</taxon>
        <taxon>Sorbeoconcha</taxon>
        <taxon>Cerithioidea</taxon>
        <taxon>Batillariidae</taxon>
        <taxon>Batillaria</taxon>
    </lineage>
</organism>
<reference evidence="13 14" key="1">
    <citation type="journal article" date="2023" name="Sci. Data">
        <title>Genome assembly of the Korean intertidal mud-creeper Batillaria attramentaria.</title>
        <authorList>
            <person name="Patra A.K."/>
            <person name="Ho P.T."/>
            <person name="Jun S."/>
            <person name="Lee S.J."/>
            <person name="Kim Y."/>
            <person name="Won Y.J."/>
        </authorList>
    </citation>
    <scope>NUCLEOTIDE SEQUENCE [LARGE SCALE GENOMIC DNA]</scope>
    <source>
        <strain evidence="13">Wonlab-2016</strain>
    </source>
</reference>
<keyword evidence="7 9" id="KW-0675">Receptor</keyword>
<evidence type="ECO:0000256" key="4">
    <source>
        <dbReference type="ARBA" id="ARBA00022989"/>
    </source>
</evidence>
<evidence type="ECO:0000256" key="9">
    <source>
        <dbReference type="RuleBase" id="RU000688"/>
    </source>
</evidence>
<dbReference type="InterPro" id="IPR000611">
    <property type="entry name" value="NPY_rcpt"/>
</dbReference>
<dbReference type="Pfam" id="PF00001">
    <property type="entry name" value="7tm_1"/>
    <property type="match status" value="1"/>
</dbReference>
<evidence type="ECO:0000256" key="6">
    <source>
        <dbReference type="ARBA" id="ARBA00023136"/>
    </source>
</evidence>
<dbReference type="GO" id="GO:0016020">
    <property type="term" value="C:membrane"/>
    <property type="evidence" value="ECO:0007669"/>
    <property type="project" value="UniProtKB-SubCell"/>
</dbReference>
<dbReference type="EMBL" id="JACVVK020000001">
    <property type="protein sequence ID" value="KAK7508754.1"/>
    <property type="molecule type" value="Genomic_DNA"/>
</dbReference>
<keyword evidence="8 9" id="KW-0807">Transducer</keyword>
<dbReference type="InterPro" id="IPR017452">
    <property type="entry name" value="GPCR_Rhodpsn_7TM"/>
</dbReference>
<evidence type="ECO:0000256" key="2">
    <source>
        <dbReference type="ARBA" id="ARBA00010663"/>
    </source>
</evidence>
<feature type="compositionally biased region" description="Polar residues" evidence="10">
    <location>
        <begin position="261"/>
        <end position="272"/>
    </location>
</feature>
<evidence type="ECO:0000256" key="1">
    <source>
        <dbReference type="ARBA" id="ARBA00004141"/>
    </source>
</evidence>
<feature type="transmembrane region" description="Helical" evidence="11">
    <location>
        <begin position="140"/>
        <end position="158"/>
    </location>
</feature>